<comment type="subcellular location">
    <subcellularLocation>
        <location evidence="4">Cytoplasm</location>
    </subcellularLocation>
</comment>
<comment type="catalytic activity">
    <reaction evidence="4">
        <text>dTTP + H2O = dTMP + diphosphate + H(+)</text>
        <dbReference type="Rhea" id="RHEA:28534"/>
        <dbReference type="ChEBI" id="CHEBI:15377"/>
        <dbReference type="ChEBI" id="CHEBI:15378"/>
        <dbReference type="ChEBI" id="CHEBI:33019"/>
        <dbReference type="ChEBI" id="CHEBI:37568"/>
        <dbReference type="ChEBI" id="CHEBI:63528"/>
        <dbReference type="EC" id="3.6.1.9"/>
    </reaction>
</comment>
<organism evidence="5 6">
    <name type="scientific">Chryseobacterium cheonjiense</name>
    <dbReference type="NCBI Taxonomy" id="2728845"/>
    <lineage>
        <taxon>Bacteria</taxon>
        <taxon>Pseudomonadati</taxon>
        <taxon>Bacteroidota</taxon>
        <taxon>Flavobacteriia</taxon>
        <taxon>Flavobacteriales</taxon>
        <taxon>Weeksellaceae</taxon>
        <taxon>Chryseobacterium group</taxon>
        <taxon>Chryseobacterium</taxon>
    </lineage>
</organism>
<keyword evidence="2 4" id="KW-0378">Hydrolase</keyword>
<dbReference type="Gene3D" id="3.90.950.10">
    <property type="match status" value="1"/>
</dbReference>
<comment type="caution">
    <text evidence="4">Lacks conserved residue(s) required for the propagation of feature annotation.</text>
</comment>
<accession>A0A7Y0A7U5</accession>
<comment type="caution">
    <text evidence="5">The sequence shown here is derived from an EMBL/GenBank/DDBJ whole genome shotgun (WGS) entry which is preliminary data.</text>
</comment>
<evidence type="ECO:0000256" key="1">
    <source>
        <dbReference type="ARBA" id="ARBA00001968"/>
    </source>
</evidence>
<dbReference type="GO" id="GO:0005737">
    <property type="term" value="C:cytoplasm"/>
    <property type="evidence" value="ECO:0007669"/>
    <property type="project" value="UniProtKB-SubCell"/>
</dbReference>
<dbReference type="HAMAP" id="MF_00528">
    <property type="entry name" value="Maf"/>
    <property type="match status" value="1"/>
</dbReference>
<proteinExistence type="inferred from homology"/>
<dbReference type="GO" id="GO:0009117">
    <property type="term" value="P:nucleotide metabolic process"/>
    <property type="evidence" value="ECO:0007669"/>
    <property type="project" value="UniProtKB-KW"/>
</dbReference>
<dbReference type="PIRSF" id="PIRSF006305">
    <property type="entry name" value="Maf"/>
    <property type="match status" value="1"/>
</dbReference>
<evidence type="ECO:0000256" key="2">
    <source>
        <dbReference type="ARBA" id="ARBA00022801"/>
    </source>
</evidence>
<comment type="catalytic activity">
    <reaction evidence="4">
        <text>UTP + H2O = UMP + diphosphate + H(+)</text>
        <dbReference type="Rhea" id="RHEA:29395"/>
        <dbReference type="ChEBI" id="CHEBI:15377"/>
        <dbReference type="ChEBI" id="CHEBI:15378"/>
        <dbReference type="ChEBI" id="CHEBI:33019"/>
        <dbReference type="ChEBI" id="CHEBI:46398"/>
        <dbReference type="ChEBI" id="CHEBI:57865"/>
        <dbReference type="EC" id="3.6.1.9"/>
    </reaction>
</comment>
<dbReference type="AlphaFoldDB" id="A0A7Y0A7U5"/>
<feature type="site" description="Important for substrate specificity" evidence="4">
    <location>
        <position position="69"/>
    </location>
</feature>
<dbReference type="InterPro" id="IPR029001">
    <property type="entry name" value="ITPase-like_fam"/>
</dbReference>
<dbReference type="CDD" id="cd00555">
    <property type="entry name" value="Maf"/>
    <property type="match status" value="1"/>
</dbReference>
<dbReference type="PANTHER" id="PTHR43213">
    <property type="entry name" value="BIFUNCTIONAL DTTP/UTP PYROPHOSPHATASE/METHYLTRANSFERASE PROTEIN-RELATED"/>
    <property type="match status" value="1"/>
</dbReference>
<comment type="cofactor">
    <cofactor evidence="1 4">
        <name>a divalent metal cation</name>
        <dbReference type="ChEBI" id="CHEBI:60240"/>
    </cofactor>
</comment>
<dbReference type="GO" id="GO:0047429">
    <property type="term" value="F:nucleoside triphosphate diphosphatase activity"/>
    <property type="evidence" value="ECO:0007669"/>
    <property type="project" value="UniProtKB-EC"/>
</dbReference>
<evidence type="ECO:0000256" key="4">
    <source>
        <dbReference type="HAMAP-Rule" id="MF_00528"/>
    </source>
</evidence>
<sequence>MKLLLASQSPRRKELLSNLGFTFEVVKIDCEEIVPEHIQVGESAAYLSELKASAFRSLEEGEVLLTADTVVAIDNQFLGKPEDEEDAKKMLRLLSGKTHQVYTGITIKTSEKTITETDVAEVEFDDITDQEIEYYIHQYQPFDKAGSYGIQEWLGMAKIKRLNGSFYTIMGLPTHLVYKILREI</sequence>
<comment type="function">
    <text evidence="4">Nucleoside triphosphate pyrophosphatase that hydrolyzes dTTP and UTP. May have a dual role in cell division arrest and in preventing the incorporation of modified nucleotides into cellular nucleic acids.</text>
</comment>
<name>A0A7Y0A7U5_9FLAO</name>
<dbReference type="Proteomes" id="UP000552615">
    <property type="component" value="Unassembled WGS sequence"/>
</dbReference>
<dbReference type="PANTHER" id="PTHR43213:SF5">
    <property type="entry name" value="BIFUNCTIONAL DTTP_UTP PYROPHOSPHATASE_METHYLTRANSFERASE PROTEIN-RELATED"/>
    <property type="match status" value="1"/>
</dbReference>
<keyword evidence="4" id="KW-0963">Cytoplasm</keyword>
<feature type="site" description="Important for substrate specificity" evidence="4">
    <location>
        <position position="11"/>
    </location>
</feature>
<dbReference type="Pfam" id="PF02545">
    <property type="entry name" value="Maf"/>
    <property type="match status" value="1"/>
</dbReference>
<evidence type="ECO:0000256" key="3">
    <source>
        <dbReference type="ARBA" id="ARBA00023080"/>
    </source>
</evidence>
<evidence type="ECO:0000313" key="6">
    <source>
        <dbReference type="Proteomes" id="UP000552615"/>
    </source>
</evidence>
<gene>
    <name evidence="5" type="primary">maf</name>
    <name evidence="5" type="ORF">HHL20_13230</name>
</gene>
<protein>
    <recommendedName>
        <fullName evidence="4">dTTP/UTP pyrophosphatase</fullName>
        <shortName evidence="4">dTTPase/UTPase</shortName>
        <ecNumber evidence="4">3.6.1.9</ecNumber>
    </recommendedName>
    <alternativeName>
        <fullName evidence="4">Nucleoside triphosphate pyrophosphatase</fullName>
    </alternativeName>
    <alternativeName>
        <fullName evidence="4">Nucleotide pyrophosphatase</fullName>
        <shortName evidence="4">Nucleotide PPase</shortName>
    </alternativeName>
</protein>
<dbReference type="NCBIfam" id="TIGR00172">
    <property type="entry name" value="maf"/>
    <property type="match status" value="1"/>
</dbReference>
<evidence type="ECO:0000313" key="5">
    <source>
        <dbReference type="EMBL" id="NML58305.1"/>
    </source>
</evidence>
<feature type="site" description="Important for substrate specificity" evidence="4">
    <location>
        <position position="151"/>
    </location>
</feature>
<dbReference type="InterPro" id="IPR003697">
    <property type="entry name" value="Maf-like"/>
</dbReference>
<dbReference type="EMBL" id="JABBGF010000002">
    <property type="protein sequence ID" value="NML58305.1"/>
    <property type="molecule type" value="Genomic_DNA"/>
</dbReference>
<feature type="active site" description="Proton acceptor" evidence="4">
    <location>
        <position position="68"/>
    </location>
</feature>
<comment type="similarity">
    <text evidence="4">Belongs to the Maf family. YhdE subfamily.</text>
</comment>
<reference evidence="5 6" key="1">
    <citation type="submission" date="2020-04" db="EMBL/GenBank/DDBJ databases">
        <title>Chryseobacterium sp. RJ-7-14 sp. nov., isolated from Jeju soil.</title>
        <authorList>
            <person name="Dahal R.H."/>
            <person name="Chaudhary D.K."/>
        </authorList>
    </citation>
    <scope>NUCLEOTIDE SEQUENCE [LARGE SCALE GENOMIC DNA]</scope>
    <source>
        <strain evidence="5 6">RJ-7-14</strain>
    </source>
</reference>
<keyword evidence="3 4" id="KW-0546">Nucleotide metabolism</keyword>
<dbReference type="EC" id="3.6.1.9" evidence="4"/>
<keyword evidence="6" id="KW-1185">Reference proteome</keyword>
<dbReference type="RefSeq" id="WP_169231646.1">
    <property type="nucleotide sequence ID" value="NZ_JABBGF010000002.1"/>
</dbReference>
<dbReference type="SUPFAM" id="SSF52972">
    <property type="entry name" value="ITPase-like"/>
    <property type="match status" value="1"/>
</dbReference>